<dbReference type="RefSeq" id="XP_027335058.1">
    <property type="nucleotide sequence ID" value="XM_027479257.1"/>
</dbReference>
<sequence>MMGEQSESESRRTERRKQKSEFEFCKACNINHNQGLRHKYFPNHKKSLSTFLSRFRNKLSDVRFFLNAPIPLTPQLASRNRFWCVFCDQDINELSSSFACANAIRHLASADHVKNLKHFFWKYGGAVDQLDAFMVSDDDVAKWEKRCLARNDEAVLPSAGRRRTVFGPSRLSGVGNTGLLEIDTTSLASEECYGANPLALQDFAVERRSHSLLHEGRQCSTDGYSSNKQVRDNGRIVSRESSHQGLQMLTQITSVPTESAGGNVHSGAPPPWLEAIEGIEIHCKPVLGSLVSHSNNSGKSKKLNPKRVGAAWAEKRKIEMEMEKRGEIVRNECDANWLPNFGRVWQSGSRRESRKEFEREKKKLNAETQSEMPIKIQPYVSKRMRMDSGDDYSNG</sequence>
<proteinExistence type="predicted"/>
<dbReference type="Proteomes" id="UP000694853">
    <property type="component" value="Unplaced"/>
</dbReference>
<dbReference type="Pfam" id="PF14968">
    <property type="entry name" value="CCDC84"/>
    <property type="match status" value="1"/>
</dbReference>
<accession>A0A8B8JWN5</accession>
<feature type="region of interest" description="Disordered" evidence="1">
    <location>
        <begin position="348"/>
        <end position="395"/>
    </location>
</feature>
<feature type="compositionally biased region" description="Basic and acidic residues" evidence="1">
    <location>
        <begin position="349"/>
        <end position="365"/>
    </location>
</feature>
<evidence type="ECO:0000256" key="1">
    <source>
        <dbReference type="SAM" id="MobiDB-lite"/>
    </source>
</evidence>
<organism evidence="2 3">
    <name type="scientific">Abrus precatorius</name>
    <name type="common">Indian licorice</name>
    <name type="synonym">Glycine abrus</name>
    <dbReference type="NCBI Taxonomy" id="3816"/>
    <lineage>
        <taxon>Eukaryota</taxon>
        <taxon>Viridiplantae</taxon>
        <taxon>Streptophyta</taxon>
        <taxon>Embryophyta</taxon>
        <taxon>Tracheophyta</taxon>
        <taxon>Spermatophyta</taxon>
        <taxon>Magnoliopsida</taxon>
        <taxon>eudicotyledons</taxon>
        <taxon>Gunneridae</taxon>
        <taxon>Pentapetalae</taxon>
        <taxon>rosids</taxon>
        <taxon>fabids</taxon>
        <taxon>Fabales</taxon>
        <taxon>Fabaceae</taxon>
        <taxon>Papilionoideae</taxon>
        <taxon>50 kb inversion clade</taxon>
        <taxon>NPAAA clade</taxon>
        <taxon>indigoferoid/millettioid clade</taxon>
        <taxon>Abreae</taxon>
        <taxon>Abrus</taxon>
    </lineage>
</organism>
<keyword evidence="2" id="KW-1185">Reference proteome</keyword>
<name>A0A8B8JWN5_ABRPR</name>
<gene>
    <name evidence="3" type="primary">LOC113849372</name>
</gene>
<reference evidence="2" key="1">
    <citation type="journal article" date="2019" name="Toxins">
        <title>Detection of Abrin-Like and Prepropulchellin-Like Toxin Genes and Transcripts Using Whole Genome Sequencing and Full-Length Transcript Sequencing of Abrus precatorius.</title>
        <authorList>
            <person name="Hovde B.T."/>
            <person name="Daligault H.E."/>
            <person name="Hanschen E.R."/>
            <person name="Kunde Y.A."/>
            <person name="Johnson M.B."/>
            <person name="Starkenburg S.R."/>
            <person name="Johnson S.L."/>
        </authorList>
    </citation>
    <scope>NUCLEOTIDE SEQUENCE [LARGE SCALE GENOMIC DNA]</scope>
</reference>
<evidence type="ECO:0000313" key="3">
    <source>
        <dbReference type="RefSeq" id="XP_027335058.1"/>
    </source>
</evidence>
<evidence type="ECO:0000313" key="2">
    <source>
        <dbReference type="Proteomes" id="UP000694853"/>
    </source>
</evidence>
<protein>
    <submittedName>
        <fullName evidence="3">TITAN-like protein isoform X2</fullName>
    </submittedName>
</protein>
<dbReference type="GeneID" id="113849372"/>
<dbReference type="PANTHER" id="PTHR31198:SF1">
    <property type="entry name" value="CENTROSOMAL AT-AC SPLICING FACTOR"/>
    <property type="match status" value="1"/>
</dbReference>
<reference evidence="3" key="2">
    <citation type="submission" date="2025-08" db="UniProtKB">
        <authorList>
            <consortium name="RefSeq"/>
        </authorList>
    </citation>
    <scope>IDENTIFICATION</scope>
    <source>
        <tissue evidence="3">Young leaves</tissue>
    </source>
</reference>
<dbReference type="PANTHER" id="PTHR31198">
    <property type="entry name" value="COILED-COIL DOMAIN-CONTAINING PROTEIN 84"/>
    <property type="match status" value="1"/>
</dbReference>
<dbReference type="InterPro" id="IPR028015">
    <property type="entry name" value="CCDC84-like"/>
</dbReference>
<dbReference type="AlphaFoldDB" id="A0A8B8JWN5"/>